<evidence type="ECO:0000313" key="2">
    <source>
        <dbReference type="Proteomes" id="UP000295274"/>
    </source>
</evidence>
<dbReference type="Proteomes" id="UP000295274">
    <property type="component" value="Unassembled WGS sequence"/>
</dbReference>
<name>A0A4R7D8J2_9FLAO</name>
<sequence length="31" mass="3839">MNIPYFDIIRFKFSNKNENEFLDPKIAYRNT</sequence>
<organism evidence="1 2">
    <name type="scientific">Maribacter caenipelagi</name>
    <dbReference type="NCBI Taxonomy" id="1447781"/>
    <lineage>
        <taxon>Bacteria</taxon>
        <taxon>Pseudomonadati</taxon>
        <taxon>Bacteroidota</taxon>
        <taxon>Flavobacteriia</taxon>
        <taxon>Flavobacteriales</taxon>
        <taxon>Flavobacteriaceae</taxon>
        <taxon>Maribacter</taxon>
    </lineage>
</organism>
<comment type="caution">
    <text evidence="1">The sequence shown here is derived from an EMBL/GenBank/DDBJ whole genome shotgun (WGS) entry which is preliminary data.</text>
</comment>
<dbReference type="AlphaFoldDB" id="A0A4R7D8J2"/>
<proteinExistence type="predicted"/>
<dbReference type="EMBL" id="SNZW01000013">
    <property type="protein sequence ID" value="TDS16712.1"/>
    <property type="molecule type" value="Genomic_DNA"/>
</dbReference>
<gene>
    <name evidence="1" type="ORF">DFQ03_1195</name>
</gene>
<keyword evidence="2" id="KW-1185">Reference proteome</keyword>
<accession>A0A4R7D8J2</accession>
<protein>
    <submittedName>
        <fullName evidence="1">Uncharacterized protein</fullName>
    </submittedName>
</protein>
<reference evidence="1 2" key="1">
    <citation type="submission" date="2019-03" db="EMBL/GenBank/DDBJ databases">
        <title>Genomic Encyclopedia of Type Strains, Phase III (KMG-III): the genomes of soil and plant-associated and newly described type strains.</title>
        <authorList>
            <person name="Whitman W."/>
        </authorList>
    </citation>
    <scope>NUCLEOTIDE SEQUENCE [LARGE SCALE GENOMIC DNA]</scope>
    <source>
        <strain evidence="1 2">CECT 8455</strain>
    </source>
</reference>
<evidence type="ECO:0000313" key="1">
    <source>
        <dbReference type="EMBL" id="TDS16712.1"/>
    </source>
</evidence>